<dbReference type="SUPFAM" id="SSF53448">
    <property type="entry name" value="Nucleotide-diphospho-sugar transferases"/>
    <property type="match status" value="1"/>
</dbReference>
<dbReference type="OrthoDB" id="257969at2"/>
<evidence type="ECO:0000259" key="1">
    <source>
        <dbReference type="Pfam" id="PF00535"/>
    </source>
</evidence>
<dbReference type="PANTHER" id="PTHR43646">
    <property type="entry name" value="GLYCOSYLTRANSFERASE"/>
    <property type="match status" value="1"/>
</dbReference>
<name>A0A229NVQ7_9BACL</name>
<sequence>MPGGAKLDNWKINILNKGEIQMVSISVVVPSYRRTKDLIQCLKGLDQQKIPPLEVIVVYRSSDEITENAVKKWMESPAPYVKKATVVSMPGMLAAMKAGSCAAEGEVIAFTDDDAVPRPEWIERLAVCYQNPLVGGAGGRDIQPGIKSSGPDTQVGILTWYGKLIGNHHIGSGAARNVDVLKGVNMSFRSDLLQLPEGLKGSGAQVHIEVHICLRIRKLGFKLIYDPRIEVDHYPAPRFDADQRNKIVPEAVVNAAHNLQYGILNQRGNFIRTPMRLLYASLVGDRSVPGLARFSFALLRKEKAIVRSFVPAQKGLWKGLVRYMKSGSPKEAREV</sequence>
<dbReference type="AlphaFoldDB" id="A0A229NVQ7"/>
<gene>
    <name evidence="2" type="ORF">CGZ75_22130</name>
</gene>
<accession>A0A229NVQ7</accession>
<dbReference type="EMBL" id="NMUQ01000003">
    <property type="protein sequence ID" value="OXM13719.1"/>
    <property type="molecule type" value="Genomic_DNA"/>
</dbReference>
<dbReference type="Pfam" id="PF00535">
    <property type="entry name" value="Glycos_transf_2"/>
    <property type="match status" value="1"/>
</dbReference>
<evidence type="ECO:0000313" key="3">
    <source>
        <dbReference type="Proteomes" id="UP000215145"/>
    </source>
</evidence>
<organism evidence="2 3">
    <name type="scientific">Paenibacillus herberti</name>
    <dbReference type="NCBI Taxonomy" id="1619309"/>
    <lineage>
        <taxon>Bacteria</taxon>
        <taxon>Bacillati</taxon>
        <taxon>Bacillota</taxon>
        <taxon>Bacilli</taxon>
        <taxon>Bacillales</taxon>
        <taxon>Paenibacillaceae</taxon>
        <taxon>Paenibacillus</taxon>
    </lineage>
</organism>
<protein>
    <submittedName>
        <fullName evidence="2">Glycosyl transferase family A</fullName>
    </submittedName>
</protein>
<reference evidence="2 3" key="1">
    <citation type="submission" date="2017-07" db="EMBL/GenBank/DDBJ databases">
        <title>Paenibacillus herberti R33 genome sequencing and assembly.</title>
        <authorList>
            <person name="Su W."/>
        </authorList>
    </citation>
    <scope>NUCLEOTIDE SEQUENCE [LARGE SCALE GENOMIC DNA]</scope>
    <source>
        <strain evidence="2 3">R33</strain>
    </source>
</reference>
<dbReference type="GO" id="GO:0016740">
    <property type="term" value="F:transferase activity"/>
    <property type="evidence" value="ECO:0007669"/>
    <property type="project" value="UniProtKB-KW"/>
</dbReference>
<dbReference type="Proteomes" id="UP000215145">
    <property type="component" value="Unassembled WGS sequence"/>
</dbReference>
<evidence type="ECO:0000313" key="2">
    <source>
        <dbReference type="EMBL" id="OXM13719.1"/>
    </source>
</evidence>
<comment type="caution">
    <text evidence="2">The sequence shown here is derived from an EMBL/GenBank/DDBJ whole genome shotgun (WGS) entry which is preliminary data.</text>
</comment>
<keyword evidence="3" id="KW-1185">Reference proteome</keyword>
<feature type="domain" description="Glycosyltransferase 2-like" evidence="1">
    <location>
        <begin position="26"/>
        <end position="126"/>
    </location>
</feature>
<dbReference type="CDD" id="cd00761">
    <property type="entry name" value="Glyco_tranf_GTA_type"/>
    <property type="match status" value="1"/>
</dbReference>
<dbReference type="InterPro" id="IPR029044">
    <property type="entry name" value="Nucleotide-diphossugar_trans"/>
</dbReference>
<proteinExistence type="predicted"/>
<dbReference type="PANTHER" id="PTHR43646:SF6">
    <property type="entry name" value="PRE-MYCOFACTOCIN GLYCOSYLTRANSFERASE"/>
    <property type="match status" value="1"/>
</dbReference>
<dbReference type="Gene3D" id="3.90.550.10">
    <property type="entry name" value="Spore Coat Polysaccharide Biosynthesis Protein SpsA, Chain A"/>
    <property type="match status" value="1"/>
</dbReference>
<dbReference type="InterPro" id="IPR001173">
    <property type="entry name" value="Glyco_trans_2-like"/>
</dbReference>
<keyword evidence="2" id="KW-0808">Transferase</keyword>